<dbReference type="Proteomes" id="UP001203004">
    <property type="component" value="Unassembled WGS sequence"/>
</dbReference>
<feature type="transmembrane region" description="Helical" evidence="9">
    <location>
        <begin position="203"/>
        <end position="228"/>
    </location>
</feature>
<protein>
    <submittedName>
        <fullName evidence="10">RnfABCDGE type electron transport complex subunit D</fullName>
    </submittedName>
</protein>
<evidence type="ECO:0000256" key="2">
    <source>
        <dbReference type="ARBA" id="ARBA00022553"/>
    </source>
</evidence>
<dbReference type="PANTHER" id="PTHR30578">
    <property type="entry name" value="ELECTRON TRANSPORT COMPLEX PROTEIN RNFD"/>
    <property type="match status" value="1"/>
</dbReference>
<feature type="transmembrane region" description="Helical" evidence="9">
    <location>
        <begin position="94"/>
        <end position="110"/>
    </location>
</feature>
<keyword evidence="11" id="KW-1185">Reference proteome</keyword>
<keyword evidence="3" id="KW-0285">Flavoprotein</keyword>
<keyword evidence="8 9" id="KW-0472">Membrane</keyword>
<keyword evidence="7 9" id="KW-1133">Transmembrane helix</keyword>
<dbReference type="PANTHER" id="PTHR30578:SF0">
    <property type="entry name" value="ION-TRANSLOCATING OXIDOREDUCTASE COMPLEX SUBUNIT D"/>
    <property type="match status" value="1"/>
</dbReference>
<accession>A0ABT0M6T1</accession>
<evidence type="ECO:0000313" key="10">
    <source>
        <dbReference type="EMBL" id="MCL1630368.1"/>
    </source>
</evidence>
<keyword evidence="5 9" id="KW-0812">Transmembrane</keyword>
<keyword evidence="6" id="KW-1278">Translocase</keyword>
<dbReference type="Pfam" id="PF03116">
    <property type="entry name" value="NQR2_RnfD_RnfE"/>
    <property type="match status" value="2"/>
</dbReference>
<feature type="transmembrane region" description="Helical" evidence="9">
    <location>
        <begin position="26"/>
        <end position="43"/>
    </location>
</feature>
<keyword evidence="1" id="KW-0813">Transport</keyword>
<evidence type="ECO:0000313" key="11">
    <source>
        <dbReference type="Proteomes" id="UP001203004"/>
    </source>
</evidence>
<evidence type="ECO:0000256" key="9">
    <source>
        <dbReference type="SAM" id="Phobius"/>
    </source>
</evidence>
<keyword evidence="4" id="KW-0288">FMN</keyword>
<feature type="transmembrane region" description="Helical" evidence="9">
    <location>
        <begin position="176"/>
        <end position="191"/>
    </location>
</feature>
<dbReference type="EMBL" id="JAMAST010000001">
    <property type="protein sequence ID" value="MCL1630368.1"/>
    <property type="molecule type" value="Genomic_DNA"/>
</dbReference>
<evidence type="ECO:0000256" key="1">
    <source>
        <dbReference type="ARBA" id="ARBA00022448"/>
    </source>
</evidence>
<evidence type="ECO:0000256" key="8">
    <source>
        <dbReference type="ARBA" id="ARBA00023136"/>
    </source>
</evidence>
<evidence type="ECO:0000256" key="3">
    <source>
        <dbReference type="ARBA" id="ARBA00022630"/>
    </source>
</evidence>
<evidence type="ECO:0000256" key="6">
    <source>
        <dbReference type="ARBA" id="ARBA00022967"/>
    </source>
</evidence>
<sequence>MVIFLVILTLVGASYAGGVSGIKNGLLAIITGILFDYLVMYLMNRPWHFPDGALITGIIVGGILSPATPWFYVMMTTIIALLSKHLLKDKRRPLLNPAAVGLFISAILFSTGESWWIGLSMIPSWCAIIMILFGMFIASRINKLPLVFAFLATYMIFFLIAGILNSAGAGDVLRTPYINAALFLSFFMLTDPPTSPAKYREQILFGCIVSMVSCAAFLLVSRLTYLFIGLFISNLLKLAASKMNRAPIHGAARR</sequence>
<organism evidence="10 11">
    <name type="scientific">Sporolactobacillus mangiferae</name>
    <dbReference type="NCBI Taxonomy" id="2940498"/>
    <lineage>
        <taxon>Bacteria</taxon>
        <taxon>Bacillati</taxon>
        <taxon>Bacillota</taxon>
        <taxon>Bacilli</taxon>
        <taxon>Bacillales</taxon>
        <taxon>Sporolactobacillaceae</taxon>
        <taxon>Sporolactobacillus</taxon>
    </lineage>
</organism>
<proteinExistence type="predicted"/>
<dbReference type="InterPro" id="IPR004338">
    <property type="entry name" value="NqrB/RnfD"/>
</dbReference>
<feature type="transmembrane region" description="Helical" evidence="9">
    <location>
        <begin position="144"/>
        <end position="164"/>
    </location>
</feature>
<dbReference type="RefSeq" id="WP_249094409.1">
    <property type="nucleotide sequence ID" value="NZ_JAMAST010000001.1"/>
</dbReference>
<reference evidence="10 11" key="1">
    <citation type="submission" date="2022-05" db="EMBL/GenBank/DDBJ databases">
        <title>Sporolactobacillus sp nov CPB3-1, isolated from tree bark (Mangifera indica L.).</title>
        <authorList>
            <person name="Phuengjayaem S."/>
            <person name="Tanasupawat S."/>
        </authorList>
    </citation>
    <scope>NUCLEOTIDE SEQUENCE [LARGE SCALE GENOMIC DNA]</scope>
    <source>
        <strain evidence="10 11">CPB3-1</strain>
    </source>
</reference>
<evidence type="ECO:0000256" key="4">
    <source>
        <dbReference type="ARBA" id="ARBA00022643"/>
    </source>
</evidence>
<gene>
    <name evidence="10" type="ORF">M3N64_00155</name>
</gene>
<comment type="caution">
    <text evidence="10">The sequence shown here is derived from an EMBL/GenBank/DDBJ whole genome shotgun (WGS) entry which is preliminary data.</text>
</comment>
<evidence type="ECO:0000256" key="5">
    <source>
        <dbReference type="ARBA" id="ARBA00022692"/>
    </source>
</evidence>
<name>A0ABT0M6T1_9BACL</name>
<feature type="transmembrane region" description="Helical" evidence="9">
    <location>
        <begin position="116"/>
        <end position="137"/>
    </location>
</feature>
<keyword evidence="2" id="KW-0597">Phosphoprotein</keyword>
<evidence type="ECO:0000256" key="7">
    <source>
        <dbReference type="ARBA" id="ARBA00022989"/>
    </source>
</evidence>
<feature type="transmembrane region" description="Helical" evidence="9">
    <location>
        <begin position="48"/>
        <end position="64"/>
    </location>
</feature>